<evidence type="ECO:0000256" key="3">
    <source>
        <dbReference type="ARBA" id="ARBA00022452"/>
    </source>
</evidence>
<dbReference type="NCBIfam" id="TIGR04057">
    <property type="entry name" value="SusC_RagA_signa"/>
    <property type="match status" value="1"/>
</dbReference>
<accession>A0A3S9MXJ1</accession>
<dbReference type="Gene3D" id="2.60.40.1120">
    <property type="entry name" value="Carboxypeptidase-like, regulatory domain"/>
    <property type="match status" value="1"/>
</dbReference>
<dbReference type="SUPFAM" id="SSF56935">
    <property type="entry name" value="Porins"/>
    <property type="match status" value="1"/>
</dbReference>
<keyword evidence="9 10" id="KW-0998">Cell outer membrane</keyword>
<evidence type="ECO:0000256" key="6">
    <source>
        <dbReference type="ARBA" id="ARBA00023077"/>
    </source>
</evidence>
<dbReference type="GO" id="GO:0009279">
    <property type="term" value="C:cell outer membrane"/>
    <property type="evidence" value="ECO:0007669"/>
    <property type="project" value="UniProtKB-SubCell"/>
</dbReference>
<feature type="domain" description="TonB-dependent receptor plug" evidence="14">
    <location>
        <begin position="120"/>
        <end position="257"/>
    </location>
</feature>
<evidence type="ECO:0000313" key="16">
    <source>
        <dbReference type="Proteomes" id="UP000279600"/>
    </source>
</evidence>
<comment type="subcellular location">
    <subcellularLocation>
        <location evidence="1 10">Cell outer membrane</location>
        <topology evidence="1 10">Multi-pass membrane protein</topology>
    </subcellularLocation>
</comment>
<proteinExistence type="inferred from homology"/>
<dbReference type="GO" id="GO:0015344">
    <property type="term" value="F:siderophore uptake transmembrane transporter activity"/>
    <property type="evidence" value="ECO:0007669"/>
    <property type="project" value="TreeGrafter"/>
</dbReference>
<dbReference type="EMBL" id="CP034549">
    <property type="protein sequence ID" value="AZQ43961.1"/>
    <property type="molecule type" value="Genomic_DNA"/>
</dbReference>
<keyword evidence="5 12" id="KW-0732">Signal</keyword>
<protein>
    <submittedName>
        <fullName evidence="15">SusC/RagA family TonB-linked outer membrane protein</fullName>
    </submittedName>
</protein>
<keyword evidence="16" id="KW-1185">Reference proteome</keyword>
<evidence type="ECO:0000256" key="4">
    <source>
        <dbReference type="ARBA" id="ARBA00022692"/>
    </source>
</evidence>
<evidence type="ECO:0000256" key="10">
    <source>
        <dbReference type="PROSITE-ProRule" id="PRU01360"/>
    </source>
</evidence>
<evidence type="ECO:0000256" key="9">
    <source>
        <dbReference type="ARBA" id="ARBA00023237"/>
    </source>
</evidence>
<dbReference type="RefSeq" id="WP_126446923.1">
    <property type="nucleotide sequence ID" value="NZ_CP034549.1"/>
</dbReference>
<dbReference type="InterPro" id="IPR023996">
    <property type="entry name" value="TonB-dep_OMP_SusC/RagA"/>
</dbReference>
<dbReference type="PANTHER" id="PTHR30069">
    <property type="entry name" value="TONB-DEPENDENT OUTER MEMBRANE RECEPTOR"/>
    <property type="match status" value="1"/>
</dbReference>
<dbReference type="Gene3D" id="2.170.130.10">
    <property type="entry name" value="TonB-dependent receptor, plug domain"/>
    <property type="match status" value="1"/>
</dbReference>
<dbReference type="InterPro" id="IPR039426">
    <property type="entry name" value="TonB-dep_rcpt-like"/>
</dbReference>
<evidence type="ECO:0000313" key="15">
    <source>
        <dbReference type="EMBL" id="AZQ43961.1"/>
    </source>
</evidence>
<evidence type="ECO:0000259" key="14">
    <source>
        <dbReference type="Pfam" id="PF07715"/>
    </source>
</evidence>
<evidence type="ECO:0000259" key="13">
    <source>
        <dbReference type="Pfam" id="PF00593"/>
    </source>
</evidence>
<dbReference type="InterPro" id="IPR008969">
    <property type="entry name" value="CarboxyPept-like_regulatory"/>
</dbReference>
<keyword evidence="6 11" id="KW-0798">TonB box</keyword>
<evidence type="ECO:0000256" key="5">
    <source>
        <dbReference type="ARBA" id="ARBA00022729"/>
    </source>
</evidence>
<reference evidence="15 16" key="1">
    <citation type="submission" date="2018-12" db="EMBL/GenBank/DDBJ databases">
        <title>Complete genome of Nonlabens sp. MJ115.</title>
        <authorList>
            <person name="Choi H.S."/>
            <person name="Jung J."/>
        </authorList>
    </citation>
    <scope>NUCLEOTIDE SEQUENCE [LARGE SCALE GENOMIC DNA]</scope>
    <source>
        <strain evidence="15 16">MJ115</strain>
    </source>
</reference>
<keyword evidence="8" id="KW-0675">Receptor</keyword>
<sequence>MKFWFLLLLLLMTGFLNAQNSTRVSGIVIDKSTSEPLFGVTVQIKGTNAGAVTDFDGKYNISIPASSDTSPTLVFKALGYETKEVLVDNQAIVNVSLLEDIESLDAVVVTSSYGTKKRREEVVGSISSIKPRELATEQPATSVDELLEGQVAGVLINSNVNLGEPVSIDIRGQGSLTPLDGNVSGTSTQPLIIVDGIILTEELGIEGNNFFDADTGRFSENFLNPLARVGIQDIESIEILKDAAAVGLYGADAANGVILITTKSARPGKLRLNASIQGGRTTAFDQIQYMNGEQFNELRNIYNINNGDFGAVRPYNGVDTDWFGLLNDDGTFSRYSLGGNIGGEIVRFRGSVTYQNRQEAQVNNSFEQWNTSFTTNIVTDKFNAAIKLSPSWVTKNNPNTLGSFPLDPTLPVRDENGNLTLLPNIGNPIAVAQQNVSEANTFALLGNINLNYKFNNRFNITMLYGTDFSNKEEDKFFSGLNGSGITNNGEFGRRILRERNNRSWNWSTTASYEQSFNDIHNVSAIAGIETRGEVVELSYIAGTDFENFATPQPIESAAEIDRETDTNERYGRSGYTQISYDFDKTYFALINFRVDQSSAFGDDNNTAFNGGAGVSWVLSNEKFLKDADFTDFLRLRVSYGTTGNSRIGSYAALGLYDINNGGYNQTDRRASPQGTAPNPNLGWEKNNKFNIGLDYNFAQRFRATLEFFNDRIDDIITTRPALPETGYTNIEINGSSMRNRGIEFSIEAQWFNNENFSWTTNFNAASLDNEILSLSGASSEFSAAATARAQQVGSPTTALFGYESIGIDPATGRELFRVDGNIYDSNEVRELFDITDAQIIGDTQPDFYGGMRNTLSYKSFQLAIINSFTYGGDIRLDRNLIDGYNVLTNRNLNLNVFFDAWRQPGDLAANPAPTNSNSLVNSSRYVYDGSNIQLKSITLSYTAPVDKWKLPVNSLSFNINGSNLYYWYSDGRQSGRNSIAELSNVYPQQRTISIGLNTTF</sequence>
<dbReference type="AlphaFoldDB" id="A0A3S9MXJ1"/>
<dbReference type="PANTHER" id="PTHR30069:SF29">
    <property type="entry name" value="HEMOGLOBIN AND HEMOGLOBIN-HAPTOGLOBIN-BINDING PROTEIN 1-RELATED"/>
    <property type="match status" value="1"/>
</dbReference>
<comment type="similarity">
    <text evidence="10 11">Belongs to the TonB-dependent receptor family.</text>
</comment>
<dbReference type="OrthoDB" id="9768177at2"/>
<dbReference type="KEGG" id="noj:EJ995_06835"/>
<organism evidence="15 16">
    <name type="scientific">Nonlabens ponticola</name>
    <dbReference type="NCBI Taxonomy" id="2496866"/>
    <lineage>
        <taxon>Bacteria</taxon>
        <taxon>Pseudomonadati</taxon>
        <taxon>Bacteroidota</taxon>
        <taxon>Flavobacteriia</taxon>
        <taxon>Flavobacteriales</taxon>
        <taxon>Flavobacteriaceae</taxon>
        <taxon>Nonlabens</taxon>
    </lineage>
</organism>
<keyword evidence="4 10" id="KW-0812">Transmembrane</keyword>
<name>A0A3S9MXJ1_9FLAO</name>
<dbReference type="NCBIfam" id="TIGR04056">
    <property type="entry name" value="OMP_RagA_SusC"/>
    <property type="match status" value="1"/>
</dbReference>
<dbReference type="GO" id="GO:0044718">
    <property type="term" value="P:siderophore transmembrane transport"/>
    <property type="evidence" value="ECO:0007669"/>
    <property type="project" value="TreeGrafter"/>
</dbReference>
<evidence type="ECO:0000256" key="2">
    <source>
        <dbReference type="ARBA" id="ARBA00022448"/>
    </source>
</evidence>
<evidence type="ECO:0000256" key="1">
    <source>
        <dbReference type="ARBA" id="ARBA00004571"/>
    </source>
</evidence>
<evidence type="ECO:0000256" key="11">
    <source>
        <dbReference type="RuleBase" id="RU003357"/>
    </source>
</evidence>
<dbReference type="Pfam" id="PF13715">
    <property type="entry name" value="CarbopepD_reg_2"/>
    <property type="match status" value="1"/>
</dbReference>
<evidence type="ECO:0000256" key="8">
    <source>
        <dbReference type="ARBA" id="ARBA00023170"/>
    </source>
</evidence>
<gene>
    <name evidence="15" type="ORF">EJ995_06835</name>
</gene>
<dbReference type="InterPro" id="IPR023997">
    <property type="entry name" value="TonB-dep_OMP_SusC/RagA_CS"/>
</dbReference>
<dbReference type="InterPro" id="IPR000531">
    <property type="entry name" value="Beta-barrel_TonB"/>
</dbReference>
<dbReference type="SUPFAM" id="SSF49464">
    <property type="entry name" value="Carboxypeptidase regulatory domain-like"/>
    <property type="match status" value="1"/>
</dbReference>
<dbReference type="Pfam" id="PF07715">
    <property type="entry name" value="Plug"/>
    <property type="match status" value="1"/>
</dbReference>
<dbReference type="InterPro" id="IPR036942">
    <property type="entry name" value="Beta-barrel_TonB_sf"/>
</dbReference>
<feature type="chain" id="PRO_5019550541" evidence="12">
    <location>
        <begin position="19"/>
        <end position="1000"/>
    </location>
</feature>
<evidence type="ECO:0000256" key="7">
    <source>
        <dbReference type="ARBA" id="ARBA00023136"/>
    </source>
</evidence>
<dbReference type="InterPro" id="IPR037066">
    <property type="entry name" value="Plug_dom_sf"/>
</dbReference>
<keyword evidence="3 10" id="KW-1134">Transmembrane beta strand</keyword>
<dbReference type="Proteomes" id="UP000279600">
    <property type="component" value="Chromosome"/>
</dbReference>
<keyword evidence="7 10" id="KW-0472">Membrane</keyword>
<dbReference type="PROSITE" id="PS52016">
    <property type="entry name" value="TONB_DEPENDENT_REC_3"/>
    <property type="match status" value="1"/>
</dbReference>
<dbReference type="InterPro" id="IPR012910">
    <property type="entry name" value="Plug_dom"/>
</dbReference>
<feature type="signal peptide" evidence="12">
    <location>
        <begin position="1"/>
        <end position="18"/>
    </location>
</feature>
<dbReference type="Pfam" id="PF00593">
    <property type="entry name" value="TonB_dep_Rec_b-barrel"/>
    <property type="match status" value="1"/>
</dbReference>
<evidence type="ECO:0000256" key="12">
    <source>
        <dbReference type="SAM" id="SignalP"/>
    </source>
</evidence>
<feature type="domain" description="TonB-dependent receptor-like beta-barrel" evidence="13">
    <location>
        <begin position="431"/>
        <end position="764"/>
    </location>
</feature>
<keyword evidence="2 10" id="KW-0813">Transport</keyword>
<dbReference type="Gene3D" id="2.40.170.20">
    <property type="entry name" value="TonB-dependent receptor, beta-barrel domain"/>
    <property type="match status" value="1"/>
</dbReference>